<sequence>MKKQKASSESRGPGSSPRL</sequence>
<organism evidence="1">
    <name type="scientific">Anguilla anguilla</name>
    <name type="common">European freshwater eel</name>
    <name type="synonym">Muraena anguilla</name>
    <dbReference type="NCBI Taxonomy" id="7936"/>
    <lineage>
        <taxon>Eukaryota</taxon>
        <taxon>Metazoa</taxon>
        <taxon>Chordata</taxon>
        <taxon>Craniata</taxon>
        <taxon>Vertebrata</taxon>
        <taxon>Euteleostomi</taxon>
        <taxon>Actinopterygii</taxon>
        <taxon>Neopterygii</taxon>
        <taxon>Teleostei</taxon>
        <taxon>Anguilliformes</taxon>
        <taxon>Anguillidae</taxon>
        <taxon>Anguilla</taxon>
    </lineage>
</organism>
<reference evidence="1" key="2">
    <citation type="journal article" date="2015" name="Fish Shellfish Immunol.">
        <title>Early steps in the European eel (Anguilla anguilla)-Vibrio vulnificus interaction in the gills: Role of the RtxA13 toxin.</title>
        <authorList>
            <person name="Callol A."/>
            <person name="Pajuelo D."/>
            <person name="Ebbesson L."/>
            <person name="Teles M."/>
            <person name="MacKenzie S."/>
            <person name="Amaro C."/>
        </authorList>
    </citation>
    <scope>NUCLEOTIDE SEQUENCE</scope>
</reference>
<name>A0A0E9TTV6_ANGAN</name>
<proteinExistence type="predicted"/>
<dbReference type="AlphaFoldDB" id="A0A0E9TTV6"/>
<accession>A0A0E9TTV6</accession>
<evidence type="ECO:0000313" key="1">
    <source>
        <dbReference type="EMBL" id="JAH56320.1"/>
    </source>
</evidence>
<protein>
    <submittedName>
        <fullName evidence="1">Uncharacterized protein</fullName>
    </submittedName>
</protein>
<dbReference type="EMBL" id="GBXM01052257">
    <property type="protein sequence ID" value="JAH56320.1"/>
    <property type="molecule type" value="Transcribed_RNA"/>
</dbReference>
<reference evidence="1" key="1">
    <citation type="submission" date="2014-11" db="EMBL/GenBank/DDBJ databases">
        <authorList>
            <person name="Amaro Gonzalez C."/>
        </authorList>
    </citation>
    <scope>NUCLEOTIDE SEQUENCE</scope>
</reference>